<organism evidence="2 3">
    <name type="scientific">Streptomyces mimosae</name>
    <dbReference type="NCBI Taxonomy" id="2586635"/>
    <lineage>
        <taxon>Bacteria</taxon>
        <taxon>Bacillati</taxon>
        <taxon>Actinomycetota</taxon>
        <taxon>Actinomycetes</taxon>
        <taxon>Kitasatosporales</taxon>
        <taxon>Streptomycetaceae</taxon>
        <taxon>Streptomyces</taxon>
    </lineage>
</organism>
<dbReference type="Proteomes" id="UP000314251">
    <property type="component" value="Unassembled WGS sequence"/>
</dbReference>
<dbReference type="RefSeq" id="WP_139674926.1">
    <property type="nucleotide sequence ID" value="NZ_VDLY02000026.1"/>
</dbReference>
<protein>
    <submittedName>
        <fullName evidence="2">Uncharacterized protein</fullName>
    </submittedName>
</protein>
<evidence type="ECO:0000313" key="3">
    <source>
        <dbReference type="Proteomes" id="UP000314251"/>
    </source>
</evidence>
<proteinExistence type="predicted"/>
<dbReference type="AlphaFoldDB" id="A0A5N5ZSJ4"/>
<evidence type="ECO:0000256" key="1">
    <source>
        <dbReference type="SAM" id="MobiDB-lite"/>
    </source>
</evidence>
<sequence>MGAARRRLRWADVVEVELALRTGSTQPGGRWRVTLRLTDGTARWVPTFVHGAMGLHQGPEFGPGDGGRNYSAAHSR</sequence>
<accession>A0A5N5ZSJ4</accession>
<dbReference type="OrthoDB" id="3806873at2"/>
<name>A0A5N5ZSJ4_9ACTN</name>
<feature type="region of interest" description="Disordered" evidence="1">
    <location>
        <begin position="56"/>
        <end position="76"/>
    </location>
</feature>
<reference evidence="2" key="1">
    <citation type="submission" date="2019-10" db="EMBL/GenBank/DDBJ databases">
        <title>Nonomuraea sp. nov., isolated from Phyllanthus amarus.</title>
        <authorList>
            <person name="Klykleung N."/>
            <person name="Tanasupawat S."/>
        </authorList>
    </citation>
    <scope>NUCLEOTIDE SEQUENCE [LARGE SCALE GENOMIC DNA]</scope>
    <source>
        <strain evidence="2">3MP-10</strain>
    </source>
</reference>
<comment type="caution">
    <text evidence="2">The sequence shown here is derived from an EMBL/GenBank/DDBJ whole genome shotgun (WGS) entry which is preliminary data.</text>
</comment>
<gene>
    <name evidence="2" type="ORF">FH607_028630</name>
</gene>
<dbReference type="EMBL" id="VDLY02000026">
    <property type="protein sequence ID" value="KAB8158872.1"/>
    <property type="molecule type" value="Genomic_DNA"/>
</dbReference>
<evidence type="ECO:0000313" key="2">
    <source>
        <dbReference type="EMBL" id="KAB8158872.1"/>
    </source>
</evidence>
<keyword evidence="3" id="KW-1185">Reference proteome</keyword>